<dbReference type="Pfam" id="PF25424">
    <property type="entry name" value="PH_35"/>
    <property type="match status" value="1"/>
</dbReference>
<feature type="compositionally biased region" description="Basic and acidic residues" evidence="6">
    <location>
        <begin position="1122"/>
        <end position="1131"/>
    </location>
</feature>
<comment type="caution">
    <text evidence="8">The sequence shown here is derived from an EMBL/GenBank/DDBJ whole genome shotgun (WGS) entry which is preliminary data.</text>
</comment>
<dbReference type="PROSITE" id="PS50600">
    <property type="entry name" value="ULP_PROTEASE"/>
    <property type="match status" value="1"/>
</dbReference>
<feature type="compositionally biased region" description="Basic and acidic residues" evidence="6">
    <location>
        <begin position="712"/>
        <end position="722"/>
    </location>
</feature>
<feature type="region of interest" description="Disordered" evidence="6">
    <location>
        <begin position="323"/>
        <end position="376"/>
    </location>
</feature>
<protein>
    <recommendedName>
        <fullName evidence="7">Ubiquitin-like protease family profile domain-containing protein</fullName>
    </recommendedName>
</protein>
<feature type="compositionally biased region" description="Basic and acidic residues" evidence="6">
    <location>
        <begin position="451"/>
        <end position="465"/>
    </location>
</feature>
<feature type="region of interest" description="Disordered" evidence="6">
    <location>
        <begin position="408"/>
        <end position="486"/>
    </location>
</feature>
<feature type="compositionally biased region" description="Polar residues" evidence="6">
    <location>
        <begin position="466"/>
        <end position="486"/>
    </location>
</feature>
<evidence type="ECO:0000259" key="7">
    <source>
        <dbReference type="PROSITE" id="PS50600"/>
    </source>
</evidence>
<keyword evidence="5" id="KW-0378">Hydrolase</keyword>
<dbReference type="Pfam" id="PF02902">
    <property type="entry name" value="Peptidase_C48"/>
    <property type="match status" value="1"/>
</dbReference>
<evidence type="ECO:0000256" key="5">
    <source>
        <dbReference type="ARBA" id="ARBA00022801"/>
    </source>
</evidence>
<keyword evidence="4" id="KW-0833">Ubl conjugation pathway</keyword>
<feature type="compositionally biased region" description="Low complexity" evidence="6">
    <location>
        <begin position="899"/>
        <end position="916"/>
    </location>
</feature>
<evidence type="ECO:0000313" key="8">
    <source>
        <dbReference type="EMBL" id="KAG5961559.1"/>
    </source>
</evidence>
<evidence type="ECO:0000256" key="6">
    <source>
        <dbReference type="SAM" id="MobiDB-lite"/>
    </source>
</evidence>
<feature type="region of interest" description="Disordered" evidence="6">
    <location>
        <begin position="241"/>
        <end position="305"/>
    </location>
</feature>
<proteinExistence type="inferred from homology"/>
<feature type="compositionally biased region" description="Low complexity" evidence="6">
    <location>
        <begin position="1266"/>
        <end position="1277"/>
    </location>
</feature>
<evidence type="ECO:0000313" key="9">
    <source>
        <dbReference type="Proteomes" id="UP000784919"/>
    </source>
</evidence>
<feature type="compositionally biased region" description="Basic and acidic residues" evidence="6">
    <location>
        <begin position="1167"/>
        <end position="1190"/>
    </location>
</feature>
<dbReference type="PANTHER" id="PTHR46896:SF3">
    <property type="entry name" value="FI06413P-RELATED"/>
    <property type="match status" value="1"/>
</dbReference>
<dbReference type="EMBL" id="SRPS01000249">
    <property type="protein sequence ID" value="KAG5961559.1"/>
    <property type="molecule type" value="Genomic_DNA"/>
</dbReference>
<dbReference type="GO" id="GO:0005737">
    <property type="term" value="C:cytoplasm"/>
    <property type="evidence" value="ECO:0007669"/>
    <property type="project" value="TreeGrafter"/>
</dbReference>
<feature type="compositionally biased region" description="Polar residues" evidence="6">
    <location>
        <begin position="1137"/>
        <end position="1146"/>
    </location>
</feature>
<keyword evidence="2" id="KW-0597">Phosphoprotein</keyword>
<feature type="region of interest" description="Disordered" evidence="6">
    <location>
        <begin position="1061"/>
        <end position="1190"/>
    </location>
</feature>
<feature type="domain" description="Ubiquitin-like protease family profile" evidence="7">
    <location>
        <begin position="746"/>
        <end position="1006"/>
    </location>
</feature>
<dbReference type="InterPro" id="IPR003653">
    <property type="entry name" value="Peptidase_C48_C"/>
</dbReference>
<dbReference type="OrthoDB" id="442460at2759"/>
<comment type="similarity">
    <text evidence="1">Belongs to the peptidase C48 family.</text>
</comment>
<feature type="region of interest" description="Disordered" evidence="6">
    <location>
        <begin position="632"/>
        <end position="725"/>
    </location>
</feature>
<dbReference type="Proteomes" id="UP000784919">
    <property type="component" value="Unassembled WGS sequence"/>
</dbReference>
<feature type="region of interest" description="Disordered" evidence="6">
    <location>
        <begin position="1254"/>
        <end position="1277"/>
    </location>
</feature>
<keyword evidence="3" id="KW-0645">Protease</keyword>
<feature type="compositionally biased region" description="Basic residues" evidence="6">
    <location>
        <begin position="338"/>
        <end position="348"/>
    </location>
</feature>
<dbReference type="GO" id="GO:0006508">
    <property type="term" value="P:proteolysis"/>
    <property type="evidence" value="ECO:0007669"/>
    <property type="project" value="UniProtKB-KW"/>
</dbReference>
<gene>
    <name evidence="8" type="ORF">E4U56_003815</name>
</gene>
<evidence type="ECO:0000256" key="1">
    <source>
        <dbReference type="ARBA" id="ARBA00005234"/>
    </source>
</evidence>
<dbReference type="InterPro" id="IPR038765">
    <property type="entry name" value="Papain-like_cys_pep_sf"/>
</dbReference>
<name>A0A9P7MPB4_9HYPO</name>
<feature type="compositionally biased region" description="Basic and acidic residues" evidence="6">
    <location>
        <begin position="639"/>
        <end position="655"/>
    </location>
</feature>
<dbReference type="PANTHER" id="PTHR46896">
    <property type="entry name" value="SENTRIN-SPECIFIC PROTEASE"/>
    <property type="match status" value="1"/>
</dbReference>
<feature type="compositionally biased region" description="Polar residues" evidence="6">
    <location>
        <begin position="1255"/>
        <end position="1265"/>
    </location>
</feature>
<feature type="region of interest" description="Disordered" evidence="6">
    <location>
        <begin position="173"/>
        <end position="204"/>
    </location>
</feature>
<evidence type="ECO:0000256" key="3">
    <source>
        <dbReference type="ARBA" id="ARBA00022670"/>
    </source>
</evidence>
<dbReference type="InterPro" id="IPR051947">
    <property type="entry name" value="Sentrin-specific_protease"/>
</dbReference>
<evidence type="ECO:0000256" key="2">
    <source>
        <dbReference type="ARBA" id="ARBA00022553"/>
    </source>
</evidence>
<feature type="region of interest" description="Disordered" evidence="6">
    <location>
        <begin position="851"/>
        <end position="872"/>
    </location>
</feature>
<dbReference type="GO" id="GO:0070139">
    <property type="term" value="F:SUMO-specific endopeptidase activity"/>
    <property type="evidence" value="ECO:0007669"/>
    <property type="project" value="TreeGrafter"/>
</dbReference>
<dbReference type="Gene3D" id="3.40.395.10">
    <property type="entry name" value="Adenoviral Proteinase, Chain A"/>
    <property type="match status" value="1"/>
</dbReference>
<sequence length="1299" mass="145279">MFEMSNAETASIPNYPPAKDLKFVLRQRGQCEKVPSYQSGAHDRLTRMLKSLMFLFDEIEEESREGFKDLGQTLDALGLKVTIPNRNFMARMNNSTVVHEDAQLVPFYSVLTGELIPNCPSTLRELNAVPAGDIKAILIELGEVAVMDREGDKRRQLETAFGVKTRATGRAVCDPKLDSSRGTNHLGAKANPEEEEERRRRPSSWDPLARYYSEAHSFPDYGSPTDKMSLSRLREINGATAGGLNTLTHPPPPLVTRYHSSENPQSRRRNVNDATQDTTRSRFFPIPERQRAKETHDLARSDSQEELYDIRSVSSLGKPKAARVGVEEFRHAQPKSSTVRRSRTRKSRLSSAHRNTPDAVGTDSNDPLGASGRSHTLESVEAPDTLLAEHGPQTSKASSHLVHAGLNRSGPELQTKTSSPHFKRPRAHHLAESIESEDEVDHVQYRKKRRMTDFSDRFGEKHTSSRGDIQPSQFSQPRPKPSQSTVSTGLYVHVKRAVSGKSIFDGVKDEGRLFLEKAQGGLLHPSSKLTRDGQTPLDWLAFDLDKVTKIEHAATQTHFVHVTRPRSHKSESNLWLDLKDHCDVLRLVKATNQDRLVEIPHHELETKWEQAWNQATKYRMSNMSLVQPSAPLLSGTQQKEPETVVHSRQSDRDDVGAPSRRAVKLVDQMRGSMRNEQGPSRRYSEEKTPAVANETVKEPELRRSRRSAPTEVPREESPERWSDNNPTWIAQWHQSLVFPATGKNRATVDVGDILRLDEGQFLNDNLISFYIRYMQYNLERNSPELLRRVYFFNTFFFEKLRSTKGKINYDGVKAWTAKVDVLSYDYIVVPVNEHAHWYLAIICNAPNAVNGTPQESKDEDKTEHVEGSSPRVAAIEQHMCDVTIRDGETKQSSADMRNPSSPTSSSKTMQSTSPVSKTAAPPDTRTNAAAQRHHDPRAPRIITLDSLASSHPSTIRALRDYLIAEAKEKKGVDLVTPPNGMTAKKIPQQDNFCDCGVYIMGYMASFMKDPDETIRKLLQREPLGWDIRPSRIRNELRDLLFTMQRDQHERLIKEKELKRSLSAKKKKGSVANDAKALPTGRAAKNETLPGEKPPDAKLSDTGTSDRLPITQTRPPVEAAVDGDTRKSRAETVAEPPSQRSLENSAASPKPSRIEADSHNKKNSGGRNDTHVHDVGVSSTKHDTSVDGVTKSEMRTSTTIVSTTSIQSLIKPDLVRTLPASSSETEGRVSQTVLKRTLTKSSTTDIEEVMSIVGSRPTNRRSPQLESSQSLIQPLAPSSSSLSVKSQAEYCGIERGLDLT</sequence>
<dbReference type="InterPro" id="IPR057501">
    <property type="entry name" value="DeUb_enz_PH"/>
</dbReference>
<feature type="compositionally biased region" description="Basic and acidic residues" evidence="6">
    <location>
        <begin position="855"/>
        <end position="866"/>
    </location>
</feature>
<feature type="compositionally biased region" description="Basic and acidic residues" evidence="6">
    <location>
        <begin position="288"/>
        <end position="303"/>
    </location>
</feature>
<feature type="region of interest" description="Disordered" evidence="6">
    <location>
        <begin position="887"/>
        <end position="939"/>
    </location>
</feature>
<feature type="compositionally biased region" description="Polar residues" evidence="6">
    <location>
        <begin position="1100"/>
        <end position="1113"/>
    </location>
</feature>
<accession>A0A9P7MPB4</accession>
<reference evidence="8" key="1">
    <citation type="journal article" date="2020" name="bioRxiv">
        <title>Whole genome comparisons of ergot fungi reveals the divergence and evolution of species within the genus Claviceps are the result of varying mechanisms driving genome evolution and host range expansion.</title>
        <authorList>
            <person name="Wyka S.A."/>
            <person name="Mondo S.J."/>
            <person name="Liu M."/>
            <person name="Dettman J."/>
            <person name="Nalam V."/>
            <person name="Broders K.D."/>
        </authorList>
    </citation>
    <scope>NUCLEOTIDE SEQUENCE</scope>
    <source>
        <strain evidence="8">CCC 1102</strain>
    </source>
</reference>
<evidence type="ECO:0000256" key="4">
    <source>
        <dbReference type="ARBA" id="ARBA00022786"/>
    </source>
</evidence>
<dbReference type="SUPFAM" id="SSF54001">
    <property type="entry name" value="Cysteine proteinases"/>
    <property type="match status" value="1"/>
</dbReference>
<organism evidence="8 9">
    <name type="scientific">Claviceps arundinis</name>
    <dbReference type="NCBI Taxonomy" id="1623583"/>
    <lineage>
        <taxon>Eukaryota</taxon>
        <taxon>Fungi</taxon>
        <taxon>Dikarya</taxon>
        <taxon>Ascomycota</taxon>
        <taxon>Pezizomycotina</taxon>
        <taxon>Sordariomycetes</taxon>
        <taxon>Hypocreomycetidae</taxon>
        <taxon>Hypocreales</taxon>
        <taxon>Clavicipitaceae</taxon>
        <taxon>Claviceps</taxon>
    </lineage>
</organism>
<dbReference type="GO" id="GO:0005634">
    <property type="term" value="C:nucleus"/>
    <property type="evidence" value="ECO:0007669"/>
    <property type="project" value="TreeGrafter"/>
</dbReference>
<dbReference type="GO" id="GO:0016926">
    <property type="term" value="P:protein desumoylation"/>
    <property type="evidence" value="ECO:0007669"/>
    <property type="project" value="TreeGrafter"/>
</dbReference>